<feature type="signal peptide" evidence="5">
    <location>
        <begin position="1"/>
        <end position="28"/>
    </location>
</feature>
<comment type="subcellular location">
    <subcellularLocation>
        <location evidence="1">Secreted</location>
    </subcellularLocation>
</comment>
<dbReference type="PANTHER" id="PTHR38340:SF1">
    <property type="entry name" value="S-LAYER PROTEIN"/>
    <property type="match status" value="1"/>
</dbReference>
<dbReference type="EMBL" id="QQOH01000002">
    <property type="protein sequence ID" value="RDE22356.1"/>
    <property type="molecule type" value="Genomic_DNA"/>
</dbReference>
<name>A0A369WP55_9GAMM</name>
<dbReference type="Pfam" id="PF05345">
    <property type="entry name" value="He_PIG"/>
    <property type="match status" value="1"/>
</dbReference>
<dbReference type="PRINTS" id="PR00313">
    <property type="entry name" value="CABNDNGRPT"/>
</dbReference>
<evidence type="ECO:0000256" key="1">
    <source>
        <dbReference type="ARBA" id="ARBA00004613"/>
    </source>
</evidence>
<dbReference type="GO" id="GO:0005576">
    <property type="term" value="C:extracellular region"/>
    <property type="evidence" value="ECO:0007669"/>
    <property type="project" value="UniProtKB-SubCell"/>
</dbReference>
<dbReference type="InterPro" id="IPR018511">
    <property type="entry name" value="Hemolysin-typ_Ca-bd_CS"/>
</dbReference>
<keyword evidence="2" id="KW-0964">Secreted</keyword>
<dbReference type="Gene3D" id="2.60.40.10">
    <property type="entry name" value="Immunoglobulins"/>
    <property type="match status" value="4"/>
</dbReference>
<keyword evidence="3" id="KW-0106">Calcium</keyword>
<keyword evidence="5" id="KW-0732">Signal</keyword>
<comment type="caution">
    <text evidence="7">The sequence shown here is derived from an EMBL/GenBank/DDBJ whole genome shotgun (WGS) entry which is preliminary data.</text>
</comment>
<evidence type="ECO:0000256" key="5">
    <source>
        <dbReference type="SAM" id="SignalP"/>
    </source>
</evidence>
<dbReference type="Gene3D" id="2.150.10.10">
    <property type="entry name" value="Serralysin-like metalloprotease, C-terminal"/>
    <property type="match status" value="9"/>
</dbReference>
<dbReference type="Pfam" id="PF00353">
    <property type="entry name" value="HemolysinCabind"/>
    <property type="match status" value="17"/>
</dbReference>
<accession>A0A369WP55</accession>
<dbReference type="PROSITE" id="PS50853">
    <property type="entry name" value="FN3"/>
    <property type="match status" value="1"/>
</dbReference>
<reference evidence="7 8" key="1">
    <citation type="submission" date="2018-07" db="EMBL/GenBank/DDBJ databases">
        <title>Motiliproteus coralliicola sp. nov., a bacterium isolated from Coral.</title>
        <authorList>
            <person name="Wang G."/>
        </authorList>
    </citation>
    <scope>NUCLEOTIDE SEQUENCE [LARGE SCALE GENOMIC DNA]</scope>
    <source>
        <strain evidence="7 8">C34</strain>
    </source>
</reference>
<dbReference type="SUPFAM" id="SSF49313">
    <property type="entry name" value="Cadherin-like"/>
    <property type="match status" value="1"/>
</dbReference>
<protein>
    <submittedName>
        <fullName evidence="7">Calcium-binding protein</fullName>
    </submittedName>
</protein>
<dbReference type="PANTHER" id="PTHR38340">
    <property type="entry name" value="S-LAYER PROTEIN"/>
    <property type="match status" value="1"/>
</dbReference>
<feature type="region of interest" description="Disordered" evidence="4">
    <location>
        <begin position="573"/>
        <end position="601"/>
    </location>
</feature>
<gene>
    <name evidence="7" type="ORF">DV711_07030</name>
</gene>
<dbReference type="InterPro" id="IPR015919">
    <property type="entry name" value="Cadherin-like_sf"/>
</dbReference>
<evidence type="ECO:0000313" key="7">
    <source>
        <dbReference type="EMBL" id="RDE22356.1"/>
    </source>
</evidence>
<evidence type="ECO:0000256" key="4">
    <source>
        <dbReference type="SAM" id="MobiDB-lite"/>
    </source>
</evidence>
<dbReference type="GO" id="GO:0016020">
    <property type="term" value="C:membrane"/>
    <property type="evidence" value="ECO:0007669"/>
    <property type="project" value="InterPro"/>
</dbReference>
<proteinExistence type="predicted"/>
<dbReference type="OrthoDB" id="8612880at2"/>
<feature type="domain" description="Fibronectin type-III" evidence="6">
    <location>
        <begin position="841"/>
        <end position="942"/>
    </location>
</feature>
<dbReference type="PROSITE" id="PS00330">
    <property type="entry name" value="HEMOLYSIN_CALCIUM"/>
    <property type="match status" value="3"/>
</dbReference>
<organism evidence="7 8">
    <name type="scientific">Motiliproteus coralliicola</name>
    <dbReference type="NCBI Taxonomy" id="2283196"/>
    <lineage>
        <taxon>Bacteria</taxon>
        <taxon>Pseudomonadati</taxon>
        <taxon>Pseudomonadota</taxon>
        <taxon>Gammaproteobacteria</taxon>
        <taxon>Oceanospirillales</taxon>
        <taxon>Oceanospirillaceae</taxon>
        <taxon>Motiliproteus</taxon>
    </lineage>
</organism>
<dbReference type="InterPro" id="IPR011049">
    <property type="entry name" value="Serralysin-like_metalloprot_C"/>
</dbReference>
<dbReference type="SUPFAM" id="SSF51120">
    <property type="entry name" value="beta-Roll"/>
    <property type="match status" value="8"/>
</dbReference>
<evidence type="ECO:0000256" key="2">
    <source>
        <dbReference type="ARBA" id="ARBA00022525"/>
    </source>
</evidence>
<dbReference type="InterPro" id="IPR050557">
    <property type="entry name" value="RTX_toxin/Mannuronan_C5-epim"/>
</dbReference>
<feature type="chain" id="PRO_5016729731" evidence="5">
    <location>
        <begin position="29"/>
        <end position="2437"/>
    </location>
</feature>
<dbReference type="GO" id="GO:0005509">
    <property type="term" value="F:calcium ion binding"/>
    <property type="evidence" value="ECO:0007669"/>
    <property type="project" value="InterPro"/>
</dbReference>
<feature type="compositionally biased region" description="Basic and acidic residues" evidence="4">
    <location>
        <begin position="573"/>
        <end position="596"/>
    </location>
</feature>
<dbReference type="InterPro" id="IPR013783">
    <property type="entry name" value="Ig-like_fold"/>
</dbReference>
<dbReference type="RefSeq" id="WP_114694982.1">
    <property type="nucleotide sequence ID" value="NZ_QQOH01000002.1"/>
</dbReference>
<evidence type="ECO:0000256" key="3">
    <source>
        <dbReference type="ARBA" id="ARBA00022837"/>
    </source>
</evidence>
<dbReference type="InterPro" id="IPR003961">
    <property type="entry name" value="FN3_dom"/>
</dbReference>
<dbReference type="InterPro" id="IPR001343">
    <property type="entry name" value="Hemolysn_Ca-bd"/>
</dbReference>
<evidence type="ECO:0000313" key="8">
    <source>
        <dbReference type="Proteomes" id="UP000253769"/>
    </source>
</evidence>
<dbReference type="Proteomes" id="UP000253769">
    <property type="component" value="Unassembled WGS sequence"/>
</dbReference>
<sequence length="2437" mass="257559">MGYQRLWQGCVAICLLVLNVGMAGGVQAAEQGQQLCANVKIEIRQELALERQGFEASMRITNSLDSFSIDDISVTVNFADAAGNSVVASSDTNANGVHFFIDVDDSQGVSQLATSADGEVTYGSIAPKDAGVIRWLIIPTSEAAGQLQEGSLYLVGATLSYSYGGTVETVQVAPDSIVVKPQPALALDYFLTKEVIANDAFTPETEPPQPYTLGLRISNNGYGPANHVKIDSAQPEIIKNDAQLAVDFRILGSYLGDQPASPSLLIDFGTLEPQQVRAGRWIMESTESGEFQSIDVNFTHADELGGALTSLLSDPNEYLLVKDVRVDLAGRDAVNDFLAEDAAGDLYVFESERTNLTGPFCDDCVAVSQLAATLGAESGSSRPLSFSAVAGFNYIQVADPYQGSKVLARAVRSDGKVLPEANAWLSKTRAADGIAFDHYINLFDSNSSGSYNLQFTDSVEVPQAPVMQTISDRSAYEGGQLNFLVQSFDPNGTVPSLTLDRLPAGASFTDQGNGSGVFSWYPQPGQAGDYTVRFSASDGTLQSQMEVAITVNPADDKDGDGLSDSWELEHFGNLDRDGAGDYDEDGRSDQAEHDNGSDPLVAELSLGAPQILSPIYDAEVLADAVAPLLPTLSVSNGAHAPSQVARYQFEVYSDASLTTLVASALVDEGGVSTAWAVSQDDLADGQGFGDNQLYYWRARTEDTSGVTLASEWVSSRFFVNTANEAPSAPKVSQPALDALVPTLQPQLEVTNATDSDRDSLSYGFELFAADDTANPLYRVAGLPEGDNGVTHWQVPVALAEDGAYLWHAWAEDEHGLRTTGEQAAFLISTLNYAPSAPTLASPTDGQQVNMLNADNGLSLTVNNGSDPEYQSLNYRFELDRVNTFDSPALMQSAPQAEAVDQTAWAVSGLEENAYYYWRVKANDGEVDSAWVSGSFFVNTSNEAPSMPIAVNPGVDAMVESLRPVFEVSPAQDPDSSSLEYRFEVYQDNSLNTLVATGSEPTRIWSPGFELADKREYYWRFQVADEQGAVSSWSALQRFAVNESGHNSPPTLNFVLPSQAQVVDEPEVLIQWIDSDPDSAAVIDLYYSPDGLNRTLIVAGLSEDGDGGDDQYRWNAAALPPGYYRISADISDGDTVVTVDGCCEIQVPVQNKALTITPPASLITDETGTHWLEVQVGLDQPLAPGTSLTLSYALSDESEAKLVGPSQLFFSADTWNQPQILRIQGVDDCEIDGNQPFSLMFQPVVSDDGAYDGYLPTGLSLTNQDNEQAGQTLFICDYQLVDQTPVAGTNLTDYGYRARLVNRGGALDGATALLTVLDSSIPGADTQLIGTGALSFGSLITGITEGSIETFILRHPSNTVLDAGRLSWAITPGNNLVVLEGGDEIDHLRGGDGNDVMQGHAGNDTLYGGQGNDTLVGGSGADALHGESGDDRFLISGDDPYADAVYGGGGYDVIEGGSGNDAIRLSAIRDVEKIDGQGGTDIIYGTNNNDNLSFTNVELVGINAIDMLAGDDTLHGSAGNDTIIGNGGSDTLYGGGGDDTFVVHGVDSGADLVNGGDGIDQILGGSSNDTIRLRSYTNSSRVEVIDGGLGVNIIEGTSGNNRLEFSNTELLNIERIDGLAGDDTLRGSQGDDVIVGGDGTDYLFGNGGDDRFLITTSDSGLDRYYGGDGFDELVGTVFDDVIQLPIYRSTGRVERIDGGGGLNQIVGSTNDDHMDFSSTELVGITLIDGLTGDDLIYGSQAADVIIGGSGSDQLYGEGGDDRFLFSAGDTGYDRYYGGEGYDRLEGTDGDDDIPMQLYRDASVIEEIDGGTGINRIIGSAGDDALDFAGTKLTAISEINGLEGDDRLYGSAEADVIIGGQGTDRLYGRGGNDRFLLSAEDTGYDTYIGNEGVDRIEGTNGDDVIRLWHFTSYFTVEEIDGAGGNDIIVGSTGGNTLDFRDTTLIGINLIDGEAGNDKIYGSAQADIIRGGEGSDNLYGEGGDDRFEFTAGDTGFDRYNGGDGYDQLIGTAFDDAIRIGIFEEEATVEKVDGGGGNDSIVGSSGNNTLDFRNTELIGIALIDGDAGNDHIYGSALDDVIRGGEGSDFLYGEGGDDRFEFTAGDSGYDRYSGGDGYDRLVGTTGDDQFLIGTFNGVSMVEQIDGAGGNDSIVGSSGSNTLDFRNTELIGISLIDGDAGNDVIYGSAQADVIRGGEGSDSLYGEGGDDRFEFTAGDSGYDRYNGGDGYDRLVGTSGDDQFRIGTFNGTSAVEQIDGAGGNDSIVGSSGSNTLDFRNTELVGITLIDGDAGHDTIYGSAQANVIRGGSGNDYLYGGGGSDRYHFVPGDGNDTIRDGGSVTDSDVLVFTGGVTPDDLWLVQSGSDLKIYLLGSNDWILIDDWFVNEANVIESIEVDSGLALHHTNVAALVAVMGGIGVPVGGEISLSTEQLTEVTAARSNSWF</sequence>
<evidence type="ECO:0000259" key="6">
    <source>
        <dbReference type="PROSITE" id="PS50853"/>
    </source>
</evidence>
<keyword evidence="8" id="KW-1185">Reference proteome</keyword>